<evidence type="ECO:0000256" key="8">
    <source>
        <dbReference type="ARBA" id="ARBA00023180"/>
    </source>
</evidence>
<reference evidence="15" key="5">
    <citation type="submission" date="2025-05" db="UniProtKB">
        <authorList>
            <consortium name="Ensembl"/>
        </authorList>
    </citation>
    <scope>IDENTIFICATION</scope>
</reference>
<keyword evidence="5 11" id="KW-0472">Membrane</keyword>
<evidence type="ECO:0000256" key="6">
    <source>
        <dbReference type="ARBA" id="ARBA00023157"/>
    </source>
</evidence>
<dbReference type="KEGG" id="nfu:107390282"/>
<gene>
    <name evidence="14" type="primary">MARCO</name>
    <name evidence="13 15" type="synonym">marco</name>
    <name evidence="13" type="ORF">G4P62_013937</name>
</gene>
<feature type="region of interest" description="Disordered" evidence="10">
    <location>
        <begin position="1"/>
        <end position="21"/>
    </location>
</feature>
<dbReference type="EMBL" id="HAEJ01015812">
    <property type="protein sequence ID" value="SBS56269.1"/>
    <property type="molecule type" value="Transcribed_RNA"/>
</dbReference>
<evidence type="ECO:0000256" key="2">
    <source>
        <dbReference type="ARBA" id="ARBA00022692"/>
    </source>
</evidence>
<dbReference type="EMBL" id="JAAVVJ010000008">
    <property type="protein sequence ID" value="KAF7218058.1"/>
    <property type="molecule type" value="Genomic_DNA"/>
</dbReference>
<dbReference type="RefSeq" id="XP_015822388.3">
    <property type="nucleotide sequence ID" value="XM_015966902.3"/>
</dbReference>
<dbReference type="GeneID" id="107390282"/>
<reference evidence="13" key="4">
    <citation type="submission" date="2020-03" db="EMBL/GenBank/DDBJ databases">
        <title>Intra-Species Differences in Population Size shape Life History and Genome Evolution.</title>
        <authorList>
            <person name="Willemsen D."/>
            <person name="Cui R."/>
            <person name="Valenzano D.R."/>
        </authorList>
    </citation>
    <scope>NUCLEOTIDE SEQUENCE</scope>
    <source>
        <strain evidence="13">GRZ</strain>
        <tissue evidence="13">Whole</tissue>
    </source>
</reference>
<dbReference type="InterPro" id="IPR008160">
    <property type="entry name" value="Collagen"/>
</dbReference>
<keyword evidence="16" id="KW-1185">Reference proteome</keyword>
<dbReference type="GO" id="GO:0016020">
    <property type="term" value="C:membrane"/>
    <property type="evidence" value="ECO:0007669"/>
    <property type="project" value="UniProtKB-SubCell"/>
</dbReference>
<dbReference type="PROSITE" id="PS50287">
    <property type="entry name" value="SRCR_2"/>
    <property type="match status" value="1"/>
</dbReference>
<evidence type="ECO:0000313" key="15">
    <source>
        <dbReference type="Ensembl" id="ENSNFUP00015030014.1"/>
    </source>
</evidence>
<organism evidence="14">
    <name type="scientific">Nothobranchius furzeri</name>
    <name type="common">Turquoise killifish</name>
    <dbReference type="NCBI Taxonomy" id="105023"/>
    <lineage>
        <taxon>Eukaryota</taxon>
        <taxon>Metazoa</taxon>
        <taxon>Chordata</taxon>
        <taxon>Craniata</taxon>
        <taxon>Vertebrata</taxon>
        <taxon>Euteleostomi</taxon>
        <taxon>Actinopterygii</taxon>
        <taxon>Neopterygii</taxon>
        <taxon>Teleostei</taxon>
        <taxon>Neoteleostei</taxon>
        <taxon>Acanthomorphata</taxon>
        <taxon>Ovalentaria</taxon>
        <taxon>Atherinomorphae</taxon>
        <taxon>Cyprinodontiformes</taxon>
        <taxon>Nothobranchiidae</taxon>
        <taxon>Nothobranchius</taxon>
    </lineage>
</organism>
<feature type="compositionally biased region" description="Basic and acidic residues" evidence="10">
    <location>
        <begin position="201"/>
        <end position="212"/>
    </location>
</feature>
<reference evidence="15" key="1">
    <citation type="submission" date="2014-08" db="EMBL/GenBank/DDBJ databases">
        <authorList>
            <person name="Senf B."/>
            <person name="Petzold A."/>
            <person name="Downie B.R."/>
            <person name="Koch P."/>
            <person name="Platzer M."/>
        </authorList>
    </citation>
    <scope>NUCLEOTIDE SEQUENCE [LARGE SCALE GENOMIC DNA]</scope>
    <source>
        <strain evidence="15">GRZ</strain>
    </source>
</reference>
<evidence type="ECO:0000256" key="5">
    <source>
        <dbReference type="ARBA" id="ARBA00023136"/>
    </source>
</evidence>
<dbReference type="Pfam" id="PF01391">
    <property type="entry name" value="Collagen"/>
    <property type="match status" value="2"/>
</dbReference>
<evidence type="ECO:0000256" key="4">
    <source>
        <dbReference type="ARBA" id="ARBA00022989"/>
    </source>
</evidence>
<dbReference type="PROSITE" id="PS00420">
    <property type="entry name" value="SRCR_1"/>
    <property type="match status" value="1"/>
</dbReference>
<dbReference type="InterPro" id="IPR001190">
    <property type="entry name" value="SRCR"/>
</dbReference>
<dbReference type="OMA" id="ETGVHNC"/>
<comment type="caution">
    <text evidence="9">Lacks conserved residue(s) required for the propagation of feature annotation.</text>
</comment>
<evidence type="ECO:0000256" key="11">
    <source>
        <dbReference type="SAM" id="Phobius"/>
    </source>
</evidence>
<evidence type="ECO:0000256" key="9">
    <source>
        <dbReference type="PROSITE-ProRule" id="PRU00196"/>
    </source>
</evidence>
<dbReference type="InterPro" id="IPR036772">
    <property type="entry name" value="SRCR-like_dom_sf"/>
</dbReference>
<evidence type="ECO:0000313" key="13">
    <source>
        <dbReference type="EMBL" id="KAF7218058.1"/>
    </source>
</evidence>
<keyword evidence="8" id="KW-0325">Glycoprotein</keyword>
<reference evidence="14" key="3">
    <citation type="submission" date="2016-06" db="EMBL/GenBank/DDBJ databases">
        <title>The genome of a short-lived fish provides insights into sex chromosome evolution and the genetic control of aging.</title>
        <authorList>
            <person name="Reichwald K."/>
            <person name="Felder M."/>
            <person name="Petzold A."/>
            <person name="Koch P."/>
            <person name="Groth M."/>
            <person name="Platzer M."/>
        </authorList>
    </citation>
    <scope>NUCLEOTIDE SEQUENCE</scope>
    <source>
        <tissue evidence="14">Brain</tissue>
    </source>
</reference>
<evidence type="ECO:0000256" key="1">
    <source>
        <dbReference type="ARBA" id="ARBA00004606"/>
    </source>
</evidence>
<dbReference type="OrthoDB" id="10037288at2759"/>
<protein>
    <submittedName>
        <fullName evidence="14 15">Macrophage receptor with collagenous structure</fullName>
    </submittedName>
</protein>
<proteinExistence type="predicted"/>
<dbReference type="CTD" id="8685"/>
<feature type="region of interest" description="Disordered" evidence="10">
    <location>
        <begin position="165"/>
        <end position="312"/>
    </location>
</feature>
<dbReference type="SMART" id="SM00202">
    <property type="entry name" value="SR"/>
    <property type="match status" value="1"/>
</dbReference>
<feature type="transmembrane region" description="Helical" evidence="11">
    <location>
        <begin position="55"/>
        <end position="78"/>
    </location>
</feature>
<keyword evidence="6 9" id="KW-1015">Disulfide bond</keyword>
<dbReference type="Bgee" id="ENSNFUG00015014614">
    <property type="expression patterns" value="Expressed in caudal fin and 3 other cell types or tissues"/>
</dbReference>
<feature type="domain" description="SRCR" evidence="12">
    <location>
        <begin position="316"/>
        <end position="411"/>
    </location>
</feature>
<evidence type="ECO:0000313" key="14">
    <source>
        <dbReference type="EMBL" id="SBP44464.1"/>
    </source>
</evidence>
<evidence type="ECO:0000256" key="3">
    <source>
        <dbReference type="ARBA" id="ARBA00022968"/>
    </source>
</evidence>
<evidence type="ECO:0000256" key="7">
    <source>
        <dbReference type="ARBA" id="ARBA00023170"/>
    </source>
</evidence>
<dbReference type="GeneTree" id="ENSGT00950000183074"/>
<dbReference type="PANTHER" id="PTHR48071:SF18">
    <property type="entry name" value="DELETED IN MALIGNANT BRAIN TUMORS 1 PROTEIN-RELATED"/>
    <property type="match status" value="1"/>
</dbReference>
<dbReference type="Ensembl" id="ENSNFUT00015031362.1">
    <property type="protein sequence ID" value="ENSNFUP00015030014.1"/>
    <property type="gene ID" value="ENSNFUG00015014614.1"/>
</dbReference>
<dbReference type="PANTHER" id="PTHR48071">
    <property type="entry name" value="SRCR DOMAIN-CONTAINING PROTEIN"/>
    <property type="match status" value="1"/>
</dbReference>
<name>A0A1A7ZP09_NOTFU</name>
<dbReference type="Pfam" id="PF00530">
    <property type="entry name" value="SRCR"/>
    <property type="match status" value="1"/>
</dbReference>
<reference evidence="14" key="2">
    <citation type="submission" date="2016-05" db="EMBL/GenBank/DDBJ databases">
        <authorList>
            <person name="Lavstsen T."/>
            <person name="Jespersen J.S."/>
        </authorList>
    </citation>
    <scope>NUCLEOTIDE SEQUENCE</scope>
    <source>
        <tissue evidence="14">Brain</tissue>
    </source>
</reference>
<dbReference type="AlphaFoldDB" id="A0A1A7ZP09"/>
<evidence type="ECO:0000259" key="12">
    <source>
        <dbReference type="PROSITE" id="PS50287"/>
    </source>
</evidence>
<evidence type="ECO:0000256" key="10">
    <source>
        <dbReference type="SAM" id="MobiDB-lite"/>
    </source>
</evidence>
<accession>A0A1A7ZP09</accession>
<evidence type="ECO:0000313" key="16">
    <source>
        <dbReference type="Proteomes" id="UP000694548"/>
    </source>
</evidence>
<dbReference type="Gene3D" id="3.10.250.10">
    <property type="entry name" value="SRCR-like domain"/>
    <property type="match status" value="1"/>
</dbReference>
<sequence>MVKSVAEEGSEEKMETEVDSTQAHYNPLFEMSLSKNELHRFEPDDLKPAKPRRRWYILLLVYIILQIAVDVFLIYTVFKLGSSPANPTSHGLRLAGGSPGGSSFQIHNSSQETQNMNHQLQTLQSQITSLCGKEGLLDQLKADVNLLNTSTYNLQDKLSIISLKTGPPGLPGTNGHPGIPGRKGDQGLKGDSGTAGPQGPHGDKGVKGDKGEQGVGQVGPRGPPGDLGVNIKGEKGDPGIPGPRGAKGDTGIRGSAGDPGQRGLTGSKGDKGDTGSTGLQGPPGPRGPGGVNGTVGAPGPEGPKGEKGGSERQITVRLVPGMYSGRVEVLHQGVWGTICDDNFGSNDGMVICKMLGFQSVLTTFTAPPGSGQIWLDELHCAGNESDVFDCQHGETGVHNCSHDEDAGVQCY</sequence>
<dbReference type="PRINTS" id="PR00258">
    <property type="entry name" value="SPERACTRCPTR"/>
</dbReference>
<comment type="subcellular location">
    <subcellularLocation>
        <location evidence="1">Membrane</location>
        <topology evidence="1">Single-pass type II membrane protein</topology>
    </subcellularLocation>
</comment>
<dbReference type="SUPFAM" id="SSF56487">
    <property type="entry name" value="SRCR-like"/>
    <property type="match status" value="1"/>
</dbReference>
<dbReference type="Proteomes" id="UP000694548">
    <property type="component" value="Chromosome sgr14"/>
</dbReference>
<feature type="disulfide bond" evidence="9">
    <location>
        <begin position="380"/>
        <end position="390"/>
    </location>
</feature>
<dbReference type="Proteomes" id="UP000822369">
    <property type="component" value="Chromosome 8"/>
</dbReference>
<dbReference type="EMBL" id="HADY01005979">
    <property type="protein sequence ID" value="SBP44464.1"/>
    <property type="molecule type" value="Transcribed_RNA"/>
</dbReference>
<keyword evidence="4 11" id="KW-1133">Transmembrane helix</keyword>
<keyword evidence="7 14" id="KW-0675">Receptor</keyword>
<keyword evidence="3" id="KW-0735">Signal-anchor</keyword>
<keyword evidence="2 11" id="KW-0812">Transmembrane</keyword>
<dbReference type="FunFam" id="3.10.250.10:FF:000011">
    <property type="entry name" value="Scavenger receptor class A member 5"/>
    <property type="match status" value="1"/>
</dbReference>